<keyword evidence="4 8" id="KW-0808">Transferase</keyword>
<dbReference type="GO" id="GO:0003977">
    <property type="term" value="F:UDP-N-acetylglucosamine diphosphorylase activity"/>
    <property type="evidence" value="ECO:0007669"/>
    <property type="project" value="UniProtKB-EC"/>
</dbReference>
<accession>A0A433DBI3</accession>
<dbReference type="EMBL" id="RBNI01003612">
    <property type="protein sequence ID" value="RUP48187.1"/>
    <property type="molecule type" value="Genomic_DNA"/>
</dbReference>
<reference evidence="8 9" key="1">
    <citation type="journal article" date="2018" name="New Phytol.">
        <title>Phylogenomics of Endogonaceae and evolution of mycorrhizas within Mucoromycota.</title>
        <authorList>
            <person name="Chang Y."/>
            <person name="Desiro A."/>
            <person name="Na H."/>
            <person name="Sandor L."/>
            <person name="Lipzen A."/>
            <person name="Clum A."/>
            <person name="Barry K."/>
            <person name="Grigoriev I.V."/>
            <person name="Martin F.M."/>
            <person name="Stajich J.E."/>
            <person name="Smith M.E."/>
            <person name="Bonito G."/>
            <person name="Spatafora J.W."/>
        </authorList>
    </citation>
    <scope>NUCLEOTIDE SEQUENCE [LARGE SCALE GENOMIC DNA]</scope>
    <source>
        <strain evidence="8 9">GMNB39</strain>
    </source>
</reference>
<organism evidence="8 9">
    <name type="scientific">Jimgerdemannia flammicorona</name>
    <dbReference type="NCBI Taxonomy" id="994334"/>
    <lineage>
        <taxon>Eukaryota</taxon>
        <taxon>Fungi</taxon>
        <taxon>Fungi incertae sedis</taxon>
        <taxon>Mucoromycota</taxon>
        <taxon>Mucoromycotina</taxon>
        <taxon>Endogonomycetes</taxon>
        <taxon>Endogonales</taxon>
        <taxon>Endogonaceae</taxon>
        <taxon>Jimgerdemannia</taxon>
    </lineage>
</organism>
<evidence type="ECO:0000256" key="1">
    <source>
        <dbReference type="ARBA" id="ARBA00005208"/>
    </source>
</evidence>
<comment type="caution">
    <text evidence="8">The sequence shown here is derived from an EMBL/GenBank/DDBJ whole genome shotgun (WGS) entry which is preliminary data.</text>
</comment>
<keyword evidence="7" id="KW-0812">Transmembrane</keyword>
<proteinExistence type="inferred from homology"/>
<dbReference type="InterPro" id="IPR039741">
    <property type="entry name" value="UDP-sugar_pyrophosphorylase"/>
</dbReference>
<keyword evidence="5" id="KW-0548">Nucleotidyltransferase</keyword>
<dbReference type="FunFam" id="3.90.550.10:FF:000075">
    <property type="entry name" value="Probable UDP-N-acetylglucosamine pyrophosphorylase"/>
    <property type="match status" value="1"/>
</dbReference>
<dbReference type="Gene3D" id="3.90.550.10">
    <property type="entry name" value="Spore Coat Polysaccharide Biosynthesis Protein SpsA, Chain A"/>
    <property type="match status" value="1"/>
</dbReference>
<name>A0A433DBI3_9FUNG</name>
<dbReference type="Proteomes" id="UP000268093">
    <property type="component" value="Unassembled WGS sequence"/>
</dbReference>
<dbReference type="CDD" id="cd04193">
    <property type="entry name" value="UDPGlcNAc_PPase"/>
    <property type="match status" value="1"/>
</dbReference>
<dbReference type="PANTHER" id="PTHR11952">
    <property type="entry name" value="UDP- GLUCOSE PYROPHOSPHORYLASE"/>
    <property type="match status" value="1"/>
</dbReference>
<dbReference type="AlphaFoldDB" id="A0A433DBI3"/>
<dbReference type="OrthoDB" id="532420at2759"/>
<feature type="transmembrane region" description="Helical" evidence="7">
    <location>
        <begin position="31"/>
        <end position="56"/>
    </location>
</feature>
<evidence type="ECO:0000256" key="3">
    <source>
        <dbReference type="ARBA" id="ARBA00012457"/>
    </source>
</evidence>
<dbReference type="InterPro" id="IPR002618">
    <property type="entry name" value="UDPGP_fam"/>
</dbReference>
<comment type="catalytic activity">
    <reaction evidence="6">
        <text>N-acetyl-alpha-D-glucosamine 1-phosphate + UTP + H(+) = UDP-N-acetyl-alpha-D-glucosamine + diphosphate</text>
        <dbReference type="Rhea" id="RHEA:13509"/>
        <dbReference type="ChEBI" id="CHEBI:15378"/>
        <dbReference type="ChEBI" id="CHEBI:33019"/>
        <dbReference type="ChEBI" id="CHEBI:46398"/>
        <dbReference type="ChEBI" id="CHEBI:57705"/>
        <dbReference type="ChEBI" id="CHEBI:57776"/>
        <dbReference type="EC" id="2.7.7.23"/>
    </reaction>
</comment>
<dbReference type="Pfam" id="PF01704">
    <property type="entry name" value="UDPGP"/>
    <property type="match status" value="1"/>
</dbReference>
<keyword evidence="7" id="KW-0472">Membrane</keyword>
<keyword evidence="9" id="KW-1185">Reference proteome</keyword>
<evidence type="ECO:0000256" key="5">
    <source>
        <dbReference type="ARBA" id="ARBA00022695"/>
    </source>
</evidence>
<protein>
    <recommendedName>
        <fullName evidence="3">UDP-N-acetylglucosamine diphosphorylase</fullName>
        <ecNumber evidence="3">2.7.7.23</ecNumber>
    </recommendedName>
</protein>
<evidence type="ECO:0000256" key="7">
    <source>
        <dbReference type="SAM" id="Phobius"/>
    </source>
</evidence>
<dbReference type="SUPFAM" id="SSF53448">
    <property type="entry name" value="Nucleotide-diphospho-sugar transferases"/>
    <property type="match status" value="1"/>
</dbReference>
<keyword evidence="7" id="KW-1133">Transmembrane helix</keyword>
<comment type="similarity">
    <text evidence="2">Belongs to the UDPGP type 1 family.</text>
</comment>
<sequence length="578" mass="63906">MHRRLSQMGQRLGSESVGDWVIKSQDPTAPFYFCASALTLLFLPFPFSCVTLILPYKPSPRYPTQMLNSFQNMFKRNNEMTPAAIQALRARYDTAGQGHLFTFFESLSNDEKKNLVSQLNALDVERVNRVYAKAIEGAEAATSAGGQAAAVEPLPDDVFDSVMTSSKEKVREWETLGLSLIAQGKIAVILMAGGQGTRLGSSAPKGCYDINLPSQKSLFQLQAERILRLQEVAKQYRRPLDAGKSVIPWYIMTSGPTNDATISFFKQHNYFGMKPENVIFFEQGTLPCLTNEGKILLESKSQIAIAPDGNGGIYAALQNRGVIASLKERGILYSHCYCVDNCLARVADPVFIGYCASKDTDCGVKVVRKASPTEPVGVVCLRNSKYSVVEYSEISAEVAERTKPNGELAFGAANIANHYFSTAFLERVQSFEDQLEYHIARKKIKHTDLTSGEQVAPKSNNGMKLELFVFDVFPFVERLAVLEVDRKDDFSPLKNAPGTGVDCPETSRRDIVAQHVRFIEAAGGRVDGENADDKEKLEFELSSWVSYAGEGLEEIVRDKTITAPAIIESREDLLKALH</sequence>
<gene>
    <name evidence="8" type="ORF">BC936DRAFT_144857</name>
</gene>
<evidence type="ECO:0000256" key="6">
    <source>
        <dbReference type="ARBA" id="ARBA00048493"/>
    </source>
</evidence>
<comment type="pathway">
    <text evidence="1">Nucleotide-sugar biosynthesis; UDP-N-acetyl-alpha-D-glucosamine biosynthesis; UDP-N-acetyl-alpha-D-glucosamine from N-acetyl-alpha-D-glucosamine 1-phosphate: step 1/1.</text>
</comment>
<dbReference type="GO" id="GO:0006048">
    <property type="term" value="P:UDP-N-acetylglucosamine biosynthetic process"/>
    <property type="evidence" value="ECO:0007669"/>
    <property type="project" value="TreeGrafter"/>
</dbReference>
<evidence type="ECO:0000256" key="4">
    <source>
        <dbReference type="ARBA" id="ARBA00022679"/>
    </source>
</evidence>
<evidence type="ECO:0000313" key="9">
    <source>
        <dbReference type="Proteomes" id="UP000268093"/>
    </source>
</evidence>
<dbReference type="EC" id="2.7.7.23" evidence="3"/>
<dbReference type="PANTHER" id="PTHR11952:SF2">
    <property type="entry name" value="LD24639P"/>
    <property type="match status" value="1"/>
</dbReference>
<dbReference type="InterPro" id="IPR029044">
    <property type="entry name" value="Nucleotide-diphossugar_trans"/>
</dbReference>
<evidence type="ECO:0000256" key="2">
    <source>
        <dbReference type="ARBA" id="ARBA00010401"/>
    </source>
</evidence>
<evidence type="ECO:0000313" key="8">
    <source>
        <dbReference type="EMBL" id="RUP48187.1"/>
    </source>
</evidence>